<evidence type="ECO:0000313" key="7">
    <source>
        <dbReference type="EMBL" id="MEF7612815.1"/>
    </source>
</evidence>
<dbReference type="Pfam" id="PF00724">
    <property type="entry name" value="Oxidored_FMN"/>
    <property type="match status" value="1"/>
</dbReference>
<evidence type="ECO:0000256" key="5">
    <source>
        <dbReference type="ARBA" id="ARBA00023002"/>
    </source>
</evidence>
<evidence type="ECO:0000256" key="4">
    <source>
        <dbReference type="ARBA" id="ARBA00022857"/>
    </source>
</evidence>
<dbReference type="InterPro" id="IPR044152">
    <property type="entry name" value="YqjM-like"/>
</dbReference>
<evidence type="ECO:0000259" key="6">
    <source>
        <dbReference type="Pfam" id="PF00724"/>
    </source>
</evidence>
<evidence type="ECO:0000256" key="1">
    <source>
        <dbReference type="ARBA" id="ARBA00001917"/>
    </source>
</evidence>
<protein>
    <submittedName>
        <fullName evidence="7">NADH:flavin oxidoreductase/NADH oxidase</fullName>
    </submittedName>
</protein>
<evidence type="ECO:0000256" key="3">
    <source>
        <dbReference type="ARBA" id="ARBA00022643"/>
    </source>
</evidence>
<comment type="caution">
    <text evidence="7">The sequence shown here is derived from an EMBL/GenBank/DDBJ whole genome shotgun (WGS) entry which is preliminary data.</text>
</comment>
<reference evidence="7 8" key="1">
    <citation type="submission" date="2024-02" db="EMBL/GenBank/DDBJ databases">
        <title>Genome sequence of Aquincola sp. MAHUQ-54.</title>
        <authorList>
            <person name="Huq M.A."/>
        </authorList>
    </citation>
    <scope>NUCLEOTIDE SEQUENCE [LARGE SCALE GENOMIC DNA]</scope>
    <source>
        <strain evidence="7 8">MAHUQ-54</strain>
    </source>
</reference>
<name>A0AAW9QCI9_9BURK</name>
<organism evidence="7 8">
    <name type="scientific">Aquincola agrisoli</name>
    <dbReference type="NCBI Taxonomy" id="3119538"/>
    <lineage>
        <taxon>Bacteria</taxon>
        <taxon>Pseudomonadati</taxon>
        <taxon>Pseudomonadota</taxon>
        <taxon>Betaproteobacteria</taxon>
        <taxon>Burkholderiales</taxon>
        <taxon>Sphaerotilaceae</taxon>
        <taxon>Aquincola</taxon>
    </lineage>
</organism>
<keyword evidence="2" id="KW-0285">Flavoprotein</keyword>
<dbReference type="PANTHER" id="PTHR43303">
    <property type="entry name" value="NADPH DEHYDROGENASE C23G7.10C-RELATED"/>
    <property type="match status" value="1"/>
</dbReference>
<dbReference type="SUPFAM" id="SSF51395">
    <property type="entry name" value="FMN-linked oxidoreductases"/>
    <property type="match status" value="1"/>
</dbReference>
<keyword evidence="4" id="KW-0521">NADP</keyword>
<evidence type="ECO:0000256" key="2">
    <source>
        <dbReference type="ARBA" id="ARBA00022630"/>
    </source>
</evidence>
<dbReference type="GO" id="GO:0003959">
    <property type="term" value="F:NADPH dehydrogenase activity"/>
    <property type="evidence" value="ECO:0007669"/>
    <property type="project" value="InterPro"/>
</dbReference>
<dbReference type="AlphaFoldDB" id="A0AAW9QCI9"/>
<evidence type="ECO:0000313" key="8">
    <source>
        <dbReference type="Proteomes" id="UP001336250"/>
    </source>
</evidence>
<dbReference type="EMBL" id="JAZIBG010000009">
    <property type="protein sequence ID" value="MEF7612815.1"/>
    <property type="molecule type" value="Genomic_DNA"/>
</dbReference>
<dbReference type="InterPro" id="IPR001155">
    <property type="entry name" value="OxRdtase_FMN_N"/>
</dbReference>
<comment type="cofactor">
    <cofactor evidence="1">
        <name>FMN</name>
        <dbReference type="ChEBI" id="CHEBI:58210"/>
    </cofactor>
</comment>
<dbReference type="CDD" id="cd02932">
    <property type="entry name" value="OYE_YqiM_FMN"/>
    <property type="match status" value="1"/>
</dbReference>
<accession>A0AAW9QCI9</accession>
<sequence length="371" mass="39253">MSLLFEPLHLGPLRLDNRIIVAPMCQYSATDGTPGDWHTVHLGTLALSGAGLLILEATAVLAEGRISPADLGLYSDANEEGLAGVLRAARAHSPIKVAIQLGHAGRKASSRAPWDGGSQIRPGEPQGWQAVAPSALPHAPDEVPPIALDAAGLARTREAFAEAARRAARLGIDGIEIHAAHGYLLHQFLSPIANQRTDDYGGSLANRMRFPLEVFDAVRAAFPADRPVWVRVSGTDWVPGGWDIDSTVAFAEALKARGCAAMHVSSGGVSPQQAIPLGPGYQVPLAQQVKAETGITTVAVGLITEPEQAEAIVAAGQADAVSLARAMLYDPRWPWHAAAKLGAQVKAPPQYWRSQPRALKHLFENASFGAR</sequence>
<keyword evidence="5" id="KW-0560">Oxidoreductase</keyword>
<dbReference type="PANTHER" id="PTHR43303:SF4">
    <property type="entry name" value="NADPH DEHYDROGENASE C23G7.10C-RELATED"/>
    <property type="match status" value="1"/>
</dbReference>
<dbReference type="Gene3D" id="3.20.20.70">
    <property type="entry name" value="Aldolase class I"/>
    <property type="match status" value="1"/>
</dbReference>
<feature type="domain" description="NADH:flavin oxidoreductase/NADH oxidase N-terminal" evidence="6">
    <location>
        <begin position="4"/>
        <end position="340"/>
    </location>
</feature>
<keyword evidence="8" id="KW-1185">Reference proteome</keyword>
<dbReference type="GO" id="GO:0050661">
    <property type="term" value="F:NADP binding"/>
    <property type="evidence" value="ECO:0007669"/>
    <property type="project" value="InterPro"/>
</dbReference>
<dbReference type="Proteomes" id="UP001336250">
    <property type="component" value="Unassembled WGS sequence"/>
</dbReference>
<dbReference type="InterPro" id="IPR013785">
    <property type="entry name" value="Aldolase_TIM"/>
</dbReference>
<gene>
    <name evidence="7" type="ORF">V4F39_02760</name>
</gene>
<keyword evidence="3" id="KW-0288">FMN</keyword>
<dbReference type="RefSeq" id="WP_332287709.1">
    <property type="nucleotide sequence ID" value="NZ_JAZIBG010000009.1"/>
</dbReference>
<proteinExistence type="predicted"/>
<dbReference type="GO" id="GO:0010181">
    <property type="term" value="F:FMN binding"/>
    <property type="evidence" value="ECO:0007669"/>
    <property type="project" value="InterPro"/>
</dbReference>